<evidence type="ECO:0000256" key="3">
    <source>
        <dbReference type="ARBA" id="ARBA00022679"/>
    </source>
</evidence>
<dbReference type="GO" id="GO:0008374">
    <property type="term" value="F:O-acyltransferase activity"/>
    <property type="evidence" value="ECO:0007669"/>
    <property type="project" value="InterPro"/>
</dbReference>
<accession>A0AAN7P2D8</accession>
<keyword evidence="4 9" id="KW-0812">Transmembrane</keyword>
<dbReference type="Proteomes" id="UP001353858">
    <property type="component" value="Unassembled WGS sequence"/>
</dbReference>
<dbReference type="EMBL" id="JARPUR010000006">
    <property type="protein sequence ID" value="KAK4873818.1"/>
    <property type="molecule type" value="Genomic_DNA"/>
</dbReference>
<evidence type="ECO:0000313" key="11">
    <source>
        <dbReference type="Proteomes" id="UP001353858"/>
    </source>
</evidence>
<proteinExistence type="inferred from homology"/>
<keyword evidence="6 9" id="KW-1133">Transmembrane helix</keyword>
<dbReference type="InterPro" id="IPR004299">
    <property type="entry name" value="MBOAT_fam"/>
</dbReference>
<evidence type="ECO:0000256" key="6">
    <source>
        <dbReference type="ARBA" id="ARBA00022989"/>
    </source>
</evidence>
<reference evidence="11" key="1">
    <citation type="submission" date="2023-01" db="EMBL/GenBank/DDBJ databases">
        <title>Key to firefly adult light organ development and bioluminescence: homeobox transcription factors regulate luciferase expression and transportation to peroxisome.</title>
        <authorList>
            <person name="Fu X."/>
        </authorList>
    </citation>
    <scope>NUCLEOTIDE SEQUENCE [LARGE SCALE GENOMIC DNA]</scope>
</reference>
<evidence type="ECO:0000313" key="10">
    <source>
        <dbReference type="EMBL" id="KAK4873818.1"/>
    </source>
</evidence>
<evidence type="ECO:0000256" key="4">
    <source>
        <dbReference type="ARBA" id="ARBA00022692"/>
    </source>
</evidence>
<name>A0AAN7P2D8_9COLE</name>
<dbReference type="AlphaFoldDB" id="A0AAN7P2D8"/>
<keyword evidence="11" id="KW-1185">Reference proteome</keyword>
<evidence type="ECO:0000256" key="7">
    <source>
        <dbReference type="ARBA" id="ARBA00023136"/>
    </source>
</evidence>
<evidence type="ECO:0000256" key="2">
    <source>
        <dbReference type="ARBA" id="ARBA00009010"/>
    </source>
</evidence>
<gene>
    <name evidence="10" type="ORF">RN001_013178</name>
</gene>
<dbReference type="Pfam" id="PF03062">
    <property type="entry name" value="MBOAT"/>
    <property type="match status" value="1"/>
</dbReference>
<evidence type="ECO:0000256" key="5">
    <source>
        <dbReference type="ARBA" id="ARBA00022824"/>
    </source>
</evidence>
<dbReference type="PANTHER" id="PTHR10408:SF8">
    <property type="entry name" value="O-ACYLTRANSFERASE"/>
    <property type="match status" value="1"/>
</dbReference>
<comment type="caution">
    <text evidence="10">The sequence shown here is derived from an EMBL/GenBank/DDBJ whole genome shotgun (WGS) entry which is preliminary data.</text>
</comment>
<organism evidence="10 11">
    <name type="scientific">Aquatica leii</name>
    <dbReference type="NCBI Taxonomy" id="1421715"/>
    <lineage>
        <taxon>Eukaryota</taxon>
        <taxon>Metazoa</taxon>
        <taxon>Ecdysozoa</taxon>
        <taxon>Arthropoda</taxon>
        <taxon>Hexapoda</taxon>
        <taxon>Insecta</taxon>
        <taxon>Pterygota</taxon>
        <taxon>Neoptera</taxon>
        <taxon>Endopterygota</taxon>
        <taxon>Coleoptera</taxon>
        <taxon>Polyphaga</taxon>
        <taxon>Elateriformia</taxon>
        <taxon>Elateroidea</taxon>
        <taxon>Lampyridae</taxon>
        <taxon>Luciolinae</taxon>
        <taxon>Aquatica</taxon>
    </lineage>
</organism>
<comment type="similarity">
    <text evidence="2">Belongs to the membrane-bound acyltransferase family. Sterol o-acyltransferase subfamily.</text>
</comment>
<dbReference type="GO" id="GO:0005789">
    <property type="term" value="C:endoplasmic reticulum membrane"/>
    <property type="evidence" value="ECO:0007669"/>
    <property type="project" value="UniProtKB-SubCell"/>
</dbReference>
<keyword evidence="5" id="KW-0256">Endoplasmic reticulum</keyword>
<keyword evidence="3" id="KW-0808">Transferase</keyword>
<keyword evidence="8" id="KW-0012">Acyltransferase</keyword>
<protein>
    <submittedName>
        <fullName evidence="10">Uncharacterized protein</fullName>
    </submittedName>
</protein>
<dbReference type="PANTHER" id="PTHR10408">
    <property type="entry name" value="STEROL O-ACYLTRANSFERASE"/>
    <property type="match status" value="1"/>
</dbReference>
<dbReference type="InterPro" id="IPR014371">
    <property type="entry name" value="Oat_ACAT_DAG_ARE"/>
</dbReference>
<comment type="subcellular location">
    <subcellularLocation>
        <location evidence="1">Endoplasmic reticulum membrane</location>
        <topology evidence="1">Multi-pass membrane protein</topology>
    </subcellularLocation>
</comment>
<feature type="transmembrane region" description="Helical" evidence="9">
    <location>
        <begin position="52"/>
        <end position="70"/>
    </location>
</feature>
<sequence>MLRFSDRLFYKDWWNSNTGAECLRKWNVLIHDWLYTYIYKDLYENVFPKNKFLSKAVVFVVAALFHEYIVGISVRMFVPITSMLYLIPTVIIPFQNKSDNNPAFNVFVWFGFGFTISTKFTILTIEHFARINCPLNEETFYNYIIPRMFYC</sequence>
<evidence type="ECO:0000256" key="9">
    <source>
        <dbReference type="SAM" id="Phobius"/>
    </source>
</evidence>
<evidence type="ECO:0000256" key="8">
    <source>
        <dbReference type="ARBA" id="ARBA00023315"/>
    </source>
</evidence>
<evidence type="ECO:0000256" key="1">
    <source>
        <dbReference type="ARBA" id="ARBA00004477"/>
    </source>
</evidence>
<keyword evidence="7 9" id="KW-0472">Membrane</keyword>
<feature type="transmembrane region" description="Helical" evidence="9">
    <location>
        <begin position="106"/>
        <end position="125"/>
    </location>
</feature>